<dbReference type="AlphaFoldDB" id="A0A1A3H130"/>
<evidence type="ECO:0000313" key="2">
    <source>
        <dbReference type="EMBL" id="OBJ41316.1"/>
    </source>
</evidence>
<name>A0A1A3H130_MYCMU</name>
<dbReference type="InterPro" id="IPR055994">
    <property type="entry name" value="DUF7572"/>
</dbReference>
<organism evidence="2 3">
    <name type="scientific">Mycolicibacterium mucogenicum</name>
    <name type="common">Mycobacterium mucogenicum</name>
    <dbReference type="NCBI Taxonomy" id="56689"/>
    <lineage>
        <taxon>Bacteria</taxon>
        <taxon>Bacillati</taxon>
        <taxon>Actinomycetota</taxon>
        <taxon>Actinomycetes</taxon>
        <taxon>Mycobacteriales</taxon>
        <taxon>Mycobacteriaceae</taxon>
        <taxon>Mycolicibacterium</taxon>
    </lineage>
</organism>
<comment type="caution">
    <text evidence="2">The sequence shown here is derived from an EMBL/GenBank/DDBJ whole genome shotgun (WGS) entry which is preliminary data.</text>
</comment>
<accession>A0A1A3H130</accession>
<dbReference type="Proteomes" id="UP000093898">
    <property type="component" value="Unassembled WGS sequence"/>
</dbReference>
<evidence type="ECO:0000259" key="1">
    <source>
        <dbReference type="Pfam" id="PF24457"/>
    </source>
</evidence>
<feature type="domain" description="DUF7572" evidence="1">
    <location>
        <begin position="2"/>
        <end position="107"/>
    </location>
</feature>
<sequence>MATATLVGQGLSRYCPTTNHYYCGDREDGVFLLVTIPRFDVGGSIEARTGLALPIKEAHLPTHADVFLSDADANVLDADGDPANGMTPLLRVPDCESFEQALAAAGHTLA</sequence>
<dbReference type="Pfam" id="PF24457">
    <property type="entry name" value="DUF7572"/>
    <property type="match status" value="1"/>
</dbReference>
<protein>
    <recommendedName>
        <fullName evidence="1">DUF7572 domain-containing protein</fullName>
    </recommendedName>
</protein>
<proteinExistence type="predicted"/>
<gene>
    <name evidence="2" type="ORF">A5630_23020</name>
</gene>
<reference evidence="2 3" key="1">
    <citation type="submission" date="2016-06" db="EMBL/GenBank/DDBJ databases">
        <authorList>
            <person name="Kjaerup R.B."/>
            <person name="Dalgaard T.S."/>
            <person name="Juul-Madsen H.R."/>
        </authorList>
    </citation>
    <scope>NUCLEOTIDE SEQUENCE [LARGE SCALE GENOMIC DNA]</scope>
    <source>
        <strain evidence="2 3">1127319.6</strain>
    </source>
</reference>
<dbReference type="OrthoDB" id="4764624at2"/>
<dbReference type="STRING" id="56689.GCA_001291445_03718"/>
<evidence type="ECO:0000313" key="3">
    <source>
        <dbReference type="Proteomes" id="UP000093898"/>
    </source>
</evidence>
<dbReference type="EMBL" id="LZLC01000134">
    <property type="protein sequence ID" value="OBJ41316.1"/>
    <property type="molecule type" value="Genomic_DNA"/>
</dbReference>
<dbReference type="RefSeq" id="WP_064981572.1">
    <property type="nucleotide sequence ID" value="NZ_LZLC01000134.1"/>
</dbReference>